<accession>A0AB33TDY9</accession>
<name>A0AB33TDY9_9MYCO</name>
<protein>
    <submittedName>
        <fullName evidence="2">Uncharacterized protein</fullName>
    </submittedName>
</protein>
<sequence>MATLTQADMFPTAKRNTLNYPGDVADHVMSVNQRWGPDMFGAFYTPVAAVYRPESDQTKVTFRSIPRPQPQRAHRRDEIPMAHPDGNRRQRRHKGKKH</sequence>
<evidence type="ECO:0000256" key="1">
    <source>
        <dbReference type="SAM" id="MobiDB-lite"/>
    </source>
</evidence>
<evidence type="ECO:0000313" key="2">
    <source>
        <dbReference type="EMBL" id="CPT66723.1"/>
    </source>
</evidence>
<feature type="compositionally biased region" description="Basic and acidic residues" evidence="1">
    <location>
        <begin position="75"/>
        <end position="88"/>
    </location>
</feature>
<dbReference type="RefSeq" id="WP_052536751.1">
    <property type="nucleotide sequence ID" value="NZ_CSUW01000016.1"/>
</dbReference>
<dbReference type="AlphaFoldDB" id="A0AB33TDY9"/>
<dbReference type="EMBL" id="CSUW01000016">
    <property type="protein sequence ID" value="CPT66723.1"/>
    <property type="molecule type" value="Genomic_DNA"/>
</dbReference>
<comment type="caution">
    <text evidence="2">The sequence shown here is derived from an EMBL/GenBank/DDBJ whole genome shotgun (WGS) entry which is preliminary data.</text>
</comment>
<feature type="region of interest" description="Disordered" evidence="1">
    <location>
        <begin position="55"/>
        <end position="98"/>
    </location>
</feature>
<proteinExistence type="predicted"/>
<organism evidence="2 3">
    <name type="scientific">Mycobacteroides abscessus</name>
    <dbReference type="NCBI Taxonomy" id="36809"/>
    <lineage>
        <taxon>Bacteria</taxon>
        <taxon>Bacillati</taxon>
        <taxon>Actinomycetota</taxon>
        <taxon>Actinomycetes</taxon>
        <taxon>Mycobacteriales</taxon>
        <taxon>Mycobacteriaceae</taxon>
        <taxon>Mycobacteroides</taxon>
    </lineage>
</organism>
<feature type="compositionally biased region" description="Basic residues" evidence="1">
    <location>
        <begin position="89"/>
        <end position="98"/>
    </location>
</feature>
<gene>
    <name evidence="2" type="ORF">ERS075527_05065</name>
</gene>
<reference evidence="2 3" key="1">
    <citation type="submission" date="2015-03" db="EMBL/GenBank/DDBJ databases">
        <authorList>
            <consortium name="Pathogen Informatics"/>
            <person name="Murphy D."/>
        </authorList>
    </citation>
    <scope>NUCLEOTIDE SEQUENCE [LARGE SCALE GENOMIC DNA]</scope>
    <source>
        <strain evidence="2 3">PAP036</strain>
    </source>
</reference>
<dbReference type="Proteomes" id="UP000038487">
    <property type="component" value="Unassembled WGS sequence"/>
</dbReference>
<evidence type="ECO:0000313" key="3">
    <source>
        <dbReference type="Proteomes" id="UP000038487"/>
    </source>
</evidence>